<dbReference type="OrthoDB" id="5870821at2759"/>
<dbReference type="InterPro" id="IPR050062">
    <property type="entry name" value="Pro-tRNA_synthetase"/>
</dbReference>
<accession>A0A9P0PP71</accession>
<sequence>MNSIRKQFTCMSSKRYIKAISNRCLSALAEDSKRQNDIFDAEQKRQKEAVGRIEKIEVQYEGIPANETLIMNRFLSTPYDCAKHLGDKVKDKSVVALLNGDTLWHMHRPLPTSCKLELLHYHMPNPSAVNKTFWRSCSFLLGAVILDAFKDDVDVQLHSFPSPNVKSGSFVYDVQLSLDDWKPTVPELKVLSINMIKFCQKEHHLECLDVSKDIALEIFKNNPHKTQQIPDIAEHNGDKITLYKAGPHIDISKGPMIPNTRHMGRITVSNVIKLDTDIPGGPIYRFQGVALPAAITLNHFAYSILEERARNLVSNLTKKQFFTVQSWVVSEIRFPHFFSGTRNFLFGK</sequence>
<dbReference type="PANTHER" id="PTHR42753">
    <property type="entry name" value="MITOCHONDRIAL RIBOSOME PROTEIN L39/PROLYL-TRNA LIGASE FAMILY MEMBER"/>
    <property type="match status" value="1"/>
</dbReference>
<dbReference type="EMBL" id="CAKOFQ010007171">
    <property type="protein sequence ID" value="CAH1993405.1"/>
    <property type="molecule type" value="Genomic_DNA"/>
</dbReference>
<dbReference type="AlphaFoldDB" id="A0A9P0PP71"/>
<comment type="caution">
    <text evidence="1">The sequence shown here is derived from an EMBL/GenBank/DDBJ whole genome shotgun (WGS) entry which is preliminary data.</text>
</comment>
<dbReference type="CDD" id="cd01667">
    <property type="entry name" value="TGS_ThrRS"/>
    <property type="match status" value="1"/>
</dbReference>
<evidence type="ECO:0000313" key="1">
    <source>
        <dbReference type="EMBL" id="CAH1993405.1"/>
    </source>
</evidence>
<dbReference type="PANTHER" id="PTHR42753:SF9">
    <property type="entry name" value="LARGE RIBOSOMAL SUBUNIT PROTEIN ML39"/>
    <property type="match status" value="1"/>
</dbReference>
<protein>
    <recommendedName>
        <fullName evidence="3">39S ribosomal protein L39, mitochondrial</fullName>
    </recommendedName>
</protein>
<proteinExistence type="predicted"/>
<evidence type="ECO:0000313" key="2">
    <source>
        <dbReference type="Proteomes" id="UP001152888"/>
    </source>
</evidence>
<dbReference type="Gene3D" id="3.10.20.30">
    <property type="match status" value="1"/>
</dbReference>
<dbReference type="SUPFAM" id="SSF55186">
    <property type="entry name" value="ThrRS/AlaRS common domain"/>
    <property type="match status" value="1"/>
</dbReference>
<evidence type="ECO:0008006" key="3">
    <source>
        <dbReference type="Google" id="ProtNLM"/>
    </source>
</evidence>
<dbReference type="GO" id="GO:0005739">
    <property type="term" value="C:mitochondrion"/>
    <property type="evidence" value="ECO:0007669"/>
    <property type="project" value="TreeGrafter"/>
</dbReference>
<keyword evidence="2" id="KW-1185">Reference proteome</keyword>
<dbReference type="Proteomes" id="UP001152888">
    <property type="component" value="Unassembled WGS sequence"/>
</dbReference>
<dbReference type="Gene3D" id="3.30.980.10">
    <property type="entry name" value="Threonyl-trna Synthetase, Chain A, domain 2"/>
    <property type="match status" value="1"/>
</dbReference>
<dbReference type="InterPro" id="IPR012675">
    <property type="entry name" value="Beta-grasp_dom_sf"/>
</dbReference>
<organism evidence="1 2">
    <name type="scientific">Acanthoscelides obtectus</name>
    <name type="common">Bean weevil</name>
    <name type="synonym">Bruchus obtectus</name>
    <dbReference type="NCBI Taxonomy" id="200917"/>
    <lineage>
        <taxon>Eukaryota</taxon>
        <taxon>Metazoa</taxon>
        <taxon>Ecdysozoa</taxon>
        <taxon>Arthropoda</taxon>
        <taxon>Hexapoda</taxon>
        <taxon>Insecta</taxon>
        <taxon>Pterygota</taxon>
        <taxon>Neoptera</taxon>
        <taxon>Endopterygota</taxon>
        <taxon>Coleoptera</taxon>
        <taxon>Polyphaga</taxon>
        <taxon>Cucujiformia</taxon>
        <taxon>Chrysomeloidea</taxon>
        <taxon>Chrysomelidae</taxon>
        <taxon>Bruchinae</taxon>
        <taxon>Bruchini</taxon>
        <taxon>Acanthoscelides</taxon>
    </lineage>
</organism>
<reference evidence="1" key="1">
    <citation type="submission" date="2022-03" db="EMBL/GenBank/DDBJ databases">
        <authorList>
            <person name="Sayadi A."/>
        </authorList>
    </citation>
    <scope>NUCLEOTIDE SEQUENCE</scope>
</reference>
<dbReference type="GO" id="GO:0003723">
    <property type="term" value="F:RNA binding"/>
    <property type="evidence" value="ECO:0007669"/>
    <property type="project" value="TreeGrafter"/>
</dbReference>
<dbReference type="InterPro" id="IPR018163">
    <property type="entry name" value="Thr/Ala-tRNA-synth_IIc_edit"/>
</dbReference>
<dbReference type="GO" id="GO:0000166">
    <property type="term" value="F:nucleotide binding"/>
    <property type="evidence" value="ECO:0007669"/>
    <property type="project" value="InterPro"/>
</dbReference>
<name>A0A9P0PP71_ACAOB</name>
<gene>
    <name evidence="1" type="ORF">ACAOBT_LOCUS21484</name>
</gene>